<evidence type="ECO:0000313" key="2">
    <source>
        <dbReference type="Proteomes" id="UP000070311"/>
    </source>
</evidence>
<dbReference type="AlphaFoldDB" id="A0A133VGU0"/>
<organism evidence="1 2">
    <name type="scientific">candidate division MSBL1 archaeon SCGC-AAA382A13</name>
    <dbReference type="NCBI Taxonomy" id="1698279"/>
    <lineage>
        <taxon>Archaea</taxon>
        <taxon>Methanobacteriati</taxon>
        <taxon>Methanobacteriota</taxon>
        <taxon>candidate division MSBL1</taxon>
    </lineage>
</organism>
<reference evidence="1 2" key="1">
    <citation type="journal article" date="2016" name="Sci. Rep.">
        <title>Metabolic traits of an uncultured archaeal lineage -MSBL1- from brine pools of the Red Sea.</title>
        <authorList>
            <person name="Mwirichia R."/>
            <person name="Alam I."/>
            <person name="Rashid M."/>
            <person name="Vinu M."/>
            <person name="Ba-Alawi W."/>
            <person name="Anthony Kamau A."/>
            <person name="Kamanda Ngugi D."/>
            <person name="Goker M."/>
            <person name="Klenk H.P."/>
            <person name="Bajic V."/>
            <person name="Stingl U."/>
        </authorList>
    </citation>
    <scope>NUCLEOTIDE SEQUENCE [LARGE SCALE GENOMIC DNA]</scope>
    <source>
        <strain evidence="1">SCGC-AAA382A13</strain>
    </source>
</reference>
<comment type="caution">
    <text evidence="1">The sequence shown here is derived from an EMBL/GenBank/DDBJ whole genome shotgun (WGS) entry which is preliminary data.</text>
</comment>
<dbReference type="Proteomes" id="UP000070311">
    <property type="component" value="Unassembled WGS sequence"/>
</dbReference>
<dbReference type="EMBL" id="LHYD01000003">
    <property type="protein sequence ID" value="KXB05662.1"/>
    <property type="molecule type" value="Genomic_DNA"/>
</dbReference>
<keyword evidence="2" id="KW-1185">Reference proteome</keyword>
<accession>A0A133VGU0</accession>
<evidence type="ECO:0000313" key="1">
    <source>
        <dbReference type="EMBL" id="KXB05662.1"/>
    </source>
</evidence>
<name>A0A133VGU0_9EURY</name>
<sequence length="75" mass="8559">MGEIKIKIPDDLRLGLDGLSETKLTLMANKLVKEELERLARLKRITSKSELTEKRAAELSTKVSESLAKRYEKML</sequence>
<proteinExistence type="predicted"/>
<gene>
    <name evidence="1" type="ORF">AKJ50_00350</name>
</gene>
<protein>
    <submittedName>
        <fullName evidence="1">Uncharacterized protein</fullName>
    </submittedName>
</protein>